<evidence type="ECO:0000256" key="1">
    <source>
        <dbReference type="PROSITE-ProRule" id="PRU00325"/>
    </source>
</evidence>
<feature type="domain" description="SWIM-type" evidence="2">
    <location>
        <begin position="56"/>
        <end position="93"/>
    </location>
</feature>
<keyword evidence="1" id="KW-0862">Zinc</keyword>
<dbReference type="Pfam" id="PF04434">
    <property type="entry name" value="SWIM"/>
    <property type="match status" value="1"/>
</dbReference>
<dbReference type="InterPro" id="IPR007527">
    <property type="entry name" value="Znf_SWIM"/>
</dbReference>
<keyword evidence="1" id="KW-0479">Metal-binding</keyword>
<comment type="caution">
    <text evidence="3">The sequence shown here is derived from an EMBL/GenBank/DDBJ whole genome shotgun (WGS) entry which is preliminary data.</text>
</comment>
<gene>
    <name evidence="3" type="ORF">HHA01_05690</name>
</gene>
<dbReference type="GO" id="GO:0008270">
    <property type="term" value="F:zinc ion binding"/>
    <property type="evidence" value="ECO:0007669"/>
    <property type="project" value="UniProtKB-KW"/>
</dbReference>
<organism evidence="3 4">
    <name type="scientific">Halomonas halmophila</name>
    <dbReference type="NCBI Taxonomy" id="252"/>
    <lineage>
        <taxon>Bacteria</taxon>
        <taxon>Pseudomonadati</taxon>
        <taxon>Pseudomonadota</taxon>
        <taxon>Gammaproteobacteria</taxon>
        <taxon>Oceanospirillales</taxon>
        <taxon>Halomonadaceae</taxon>
        <taxon>Halomonas</taxon>
    </lineage>
</organism>
<name>A0A4Y4EUK2_9GAMM</name>
<dbReference type="Proteomes" id="UP000319812">
    <property type="component" value="Unassembled WGS sequence"/>
</dbReference>
<dbReference type="PROSITE" id="PS50966">
    <property type="entry name" value="ZF_SWIM"/>
    <property type="match status" value="1"/>
</dbReference>
<protein>
    <recommendedName>
        <fullName evidence="2">SWIM-type domain-containing protein</fullName>
    </recommendedName>
</protein>
<dbReference type="OrthoDB" id="7187515at2"/>
<evidence type="ECO:0000313" key="4">
    <source>
        <dbReference type="Proteomes" id="UP000319812"/>
    </source>
</evidence>
<evidence type="ECO:0000259" key="2">
    <source>
        <dbReference type="PROSITE" id="PS50966"/>
    </source>
</evidence>
<evidence type="ECO:0000313" key="3">
    <source>
        <dbReference type="EMBL" id="GED21592.1"/>
    </source>
</evidence>
<dbReference type="RefSeq" id="WP_141317609.1">
    <property type="nucleotide sequence ID" value="NZ_BJOC01000011.1"/>
</dbReference>
<sequence>MAAQDDREFLTDRQLITLAGEAAFGRGQQYYRQGMVTRCSQQGTTISADVEGSQPYRVQLRVSQRGLDGSCNCPASEGIDFCKHCVAVAMAYRAEQAEQWRLAEGDATDRVQAYLQQMSRDSLIESLQSLIESDPALYQQWSMRADAVLGGVDHKELKKRITAAFPINRNLFRYGQVRAYFAAAEPVVDQLIEQIPQLPTDKALKLADYALSRLDRALQSIDDSGGFRFHCEEALQTLHVKVVGKQDWSAEKRATYLFELAFGDTHEFYAAIPDAYTEALGAAGLEAYHACSQGVWDALPQLPANADWSQRFYYMRLRDPLIKRAEAAGDLPAILAMYEKTASDEKDCLDAAKACLAHGDWERLEQWLARVPATRSPWADERQRLAIRLRLHRGEPEAAAELQWQCYQATTRLEDYRYLLELAETHELTVDYRQGVHDWLTERLEQTSSPTFLDAPWPANCLLEIYLLESRLDEARVLCGEHKVASGLLYQLARALDPEQGLPLYARLVRHRVQQTNNQAYRQAIAWLQELHGRLQKPADYQAFNALLTEVRAEFKQKRNFIKWLNETFSD</sequence>
<proteinExistence type="predicted"/>
<dbReference type="AlphaFoldDB" id="A0A4Y4EUK2"/>
<dbReference type="EMBL" id="BJOC01000011">
    <property type="protein sequence ID" value="GED21592.1"/>
    <property type="molecule type" value="Genomic_DNA"/>
</dbReference>
<keyword evidence="4" id="KW-1185">Reference proteome</keyword>
<reference evidence="3 4" key="1">
    <citation type="submission" date="2019-06" db="EMBL/GenBank/DDBJ databases">
        <title>Whole genome shotgun sequence of Halomonas halmophila NBRC 15537.</title>
        <authorList>
            <person name="Hosoyama A."/>
            <person name="Uohara A."/>
            <person name="Ohji S."/>
            <person name="Ichikawa N."/>
        </authorList>
    </citation>
    <scope>NUCLEOTIDE SEQUENCE [LARGE SCALE GENOMIC DNA]</scope>
    <source>
        <strain evidence="3 4">NBRC 15537</strain>
    </source>
</reference>
<keyword evidence="1" id="KW-0863">Zinc-finger</keyword>
<accession>A0A4Y4EUK2</accession>